<gene>
    <name evidence="3" type="ORF">B0T25DRAFT_119794</name>
</gene>
<feature type="region of interest" description="Disordered" evidence="1">
    <location>
        <begin position="1"/>
        <end position="25"/>
    </location>
</feature>
<protein>
    <recommendedName>
        <fullName evidence="5">TPR domain-containing protein</fullName>
    </recommendedName>
</protein>
<dbReference type="PANTHER" id="PTHR28142">
    <property type="entry name" value="MITOCHONDRIAL INNER MEMBRANE I-AAA PROTEASE SUPERCOMPLEX SUBUNIT MGR3-RELATED"/>
    <property type="match status" value="1"/>
</dbReference>
<evidence type="ECO:0000256" key="2">
    <source>
        <dbReference type="SAM" id="Phobius"/>
    </source>
</evidence>
<dbReference type="CDD" id="cd24145">
    <property type="entry name" value="Mgr3-like"/>
    <property type="match status" value="1"/>
</dbReference>
<keyword evidence="2" id="KW-0472">Membrane</keyword>
<evidence type="ECO:0000256" key="1">
    <source>
        <dbReference type="SAM" id="MobiDB-lite"/>
    </source>
</evidence>
<evidence type="ECO:0000313" key="3">
    <source>
        <dbReference type="EMBL" id="KAK3360093.1"/>
    </source>
</evidence>
<proteinExistence type="predicted"/>
<keyword evidence="2" id="KW-0812">Transmembrane</keyword>
<feature type="transmembrane region" description="Helical" evidence="2">
    <location>
        <begin position="148"/>
        <end position="170"/>
    </location>
</feature>
<dbReference type="InterPro" id="IPR040201">
    <property type="entry name" value="Mrg3-like"/>
</dbReference>
<reference evidence="3" key="1">
    <citation type="journal article" date="2023" name="Mol. Phylogenet. Evol.">
        <title>Genome-scale phylogeny and comparative genomics of the fungal order Sordariales.</title>
        <authorList>
            <person name="Hensen N."/>
            <person name="Bonometti L."/>
            <person name="Westerberg I."/>
            <person name="Brannstrom I.O."/>
            <person name="Guillou S."/>
            <person name="Cros-Aarteil S."/>
            <person name="Calhoun S."/>
            <person name="Haridas S."/>
            <person name="Kuo A."/>
            <person name="Mondo S."/>
            <person name="Pangilinan J."/>
            <person name="Riley R."/>
            <person name="LaButti K."/>
            <person name="Andreopoulos B."/>
            <person name="Lipzen A."/>
            <person name="Chen C."/>
            <person name="Yan M."/>
            <person name="Daum C."/>
            <person name="Ng V."/>
            <person name="Clum A."/>
            <person name="Steindorff A."/>
            <person name="Ohm R.A."/>
            <person name="Martin F."/>
            <person name="Silar P."/>
            <person name="Natvig D.O."/>
            <person name="Lalanne C."/>
            <person name="Gautier V."/>
            <person name="Ament-Velasquez S.L."/>
            <person name="Kruys A."/>
            <person name="Hutchinson M.I."/>
            <person name="Powell A.J."/>
            <person name="Barry K."/>
            <person name="Miller A.N."/>
            <person name="Grigoriev I.V."/>
            <person name="Debuchy R."/>
            <person name="Gladieux P."/>
            <person name="Hiltunen Thoren M."/>
            <person name="Johannesson H."/>
        </authorList>
    </citation>
    <scope>NUCLEOTIDE SEQUENCE</scope>
    <source>
        <strain evidence="3">CBS 955.72</strain>
    </source>
</reference>
<dbReference type="InterPro" id="IPR019734">
    <property type="entry name" value="TPR_rpt"/>
</dbReference>
<dbReference type="GO" id="GO:0031942">
    <property type="term" value="C:i-AAA complex"/>
    <property type="evidence" value="ECO:0007669"/>
    <property type="project" value="TreeGrafter"/>
</dbReference>
<reference evidence="3" key="2">
    <citation type="submission" date="2023-06" db="EMBL/GenBank/DDBJ databases">
        <authorList>
            <consortium name="Lawrence Berkeley National Laboratory"/>
            <person name="Haridas S."/>
            <person name="Hensen N."/>
            <person name="Bonometti L."/>
            <person name="Westerberg I."/>
            <person name="Brannstrom I.O."/>
            <person name="Guillou S."/>
            <person name="Cros-Aarteil S."/>
            <person name="Calhoun S."/>
            <person name="Kuo A."/>
            <person name="Mondo S."/>
            <person name="Pangilinan J."/>
            <person name="Riley R."/>
            <person name="Labutti K."/>
            <person name="Andreopoulos B."/>
            <person name="Lipzen A."/>
            <person name="Chen C."/>
            <person name="Yanf M."/>
            <person name="Daum C."/>
            <person name="Ng V."/>
            <person name="Clum A."/>
            <person name="Steindorff A."/>
            <person name="Ohm R."/>
            <person name="Martin F."/>
            <person name="Silar P."/>
            <person name="Natvig D."/>
            <person name="Lalanne C."/>
            <person name="Gautier V."/>
            <person name="Ament-Velasquez S.L."/>
            <person name="Kruys A."/>
            <person name="Hutchinson M.I."/>
            <person name="Powell A.J."/>
            <person name="Barry K."/>
            <person name="Miller A.N."/>
            <person name="Grigoriev I.V."/>
            <person name="Debuchy R."/>
            <person name="Gladieux P."/>
            <person name="Thoren M.H."/>
            <person name="Johannesson H."/>
        </authorList>
    </citation>
    <scope>NUCLEOTIDE SEQUENCE</scope>
    <source>
        <strain evidence="3">CBS 955.72</strain>
    </source>
</reference>
<dbReference type="Gene3D" id="1.25.40.10">
    <property type="entry name" value="Tetratricopeptide repeat domain"/>
    <property type="match status" value="1"/>
</dbReference>
<dbReference type="GO" id="GO:0006515">
    <property type="term" value="P:protein quality control for misfolded or incompletely synthesized proteins"/>
    <property type="evidence" value="ECO:0007669"/>
    <property type="project" value="TreeGrafter"/>
</dbReference>
<name>A0AAJ0HRL6_9PEZI</name>
<dbReference type="GO" id="GO:0051787">
    <property type="term" value="F:misfolded protein binding"/>
    <property type="evidence" value="ECO:0007669"/>
    <property type="project" value="TreeGrafter"/>
</dbReference>
<feature type="region of interest" description="Disordered" evidence="1">
    <location>
        <begin position="80"/>
        <end position="110"/>
    </location>
</feature>
<accession>A0AAJ0HRL6</accession>
<evidence type="ECO:0000313" key="4">
    <source>
        <dbReference type="Proteomes" id="UP001275084"/>
    </source>
</evidence>
<evidence type="ECO:0008006" key="5">
    <source>
        <dbReference type="Google" id="ProtNLM"/>
    </source>
</evidence>
<keyword evidence="2" id="KW-1133">Transmembrane helix</keyword>
<feature type="compositionally biased region" description="Basic residues" evidence="1">
    <location>
        <begin position="1"/>
        <end position="10"/>
    </location>
</feature>
<keyword evidence="4" id="KW-1185">Reference proteome</keyword>
<dbReference type="AlphaFoldDB" id="A0AAJ0HRL6"/>
<dbReference type="PANTHER" id="PTHR28142:SF1">
    <property type="entry name" value="MITOCHONDRIAL INNER MEMBRANE I-AAA PROTEASE SUPERCOMPLEX SUBUNIT MGR3-RELATED"/>
    <property type="match status" value="1"/>
</dbReference>
<comment type="caution">
    <text evidence="3">The sequence shown here is derived from an EMBL/GenBank/DDBJ whole genome shotgun (WGS) entry which is preliminary data.</text>
</comment>
<sequence length="535" mass="58783">MSAFRLHPRRPPGSLGHLTPRPHRVVPRHPPLHLTLAIRCLSLSQASPGSRGGAGGGNAFVLWVRPLLPSRPPLCQQCRQHRSFQTTASARSENTNKADGSSQQPPLGPRRTVRGVLLRALWASFRSLGAPFQGRTLRKLYRQNPDELVLALVLLAGLAVVIAYVARVYFTYFYSEQFTRYPDPVAKTLRRALYYSNYSPDNKMALKYYRQALAYCEELNLDPFSDDVMGIKIQLAAWLERIDNRGNAARVLEALLGDCQHWVEVMEKSVKDGTAPKGLLVPSGLRTKEGEPAPVPETLWGKRTRILGKAVGISVKLAELYSDEHVVKPELAHERLIWAVETVFAELARRTKDGVKEGEGDWMSPREIGGTLESLGHSYETKSQFHLALPLFFRALSLCKDPCHSAVLMNNIATCFAQHPVLATGEAPVDTMVSPAEVSASPAGRRSSYLAAARRWAENAKEHATEPQAELRTAECDEACAVALCNLAEIASLQGSAAEARERFEQAVAMSKRIGFAPGASQAEAGLRALPAESQ</sequence>
<organism evidence="3 4">
    <name type="scientific">Lasiosphaeria hispida</name>
    <dbReference type="NCBI Taxonomy" id="260671"/>
    <lineage>
        <taxon>Eukaryota</taxon>
        <taxon>Fungi</taxon>
        <taxon>Dikarya</taxon>
        <taxon>Ascomycota</taxon>
        <taxon>Pezizomycotina</taxon>
        <taxon>Sordariomycetes</taxon>
        <taxon>Sordariomycetidae</taxon>
        <taxon>Sordariales</taxon>
        <taxon>Lasiosphaeriaceae</taxon>
        <taxon>Lasiosphaeria</taxon>
    </lineage>
</organism>
<dbReference type="InterPro" id="IPR011990">
    <property type="entry name" value="TPR-like_helical_dom_sf"/>
</dbReference>
<dbReference type="SUPFAM" id="SSF48452">
    <property type="entry name" value="TPR-like"/>
    <property type="match status" value="1"/>
</dbReference>
<dbReference type="SMART" id="SM00028">
    <property type="entry name" value="TPR"/>
    <property type="match status" value="2"/>
</dbReference>
<feature type="compositionally biased region" description="Polar residues" evidence="1">
    <location>
        <begin position="83"/>
        <end position="105"/>
    </location>
</feature>
<dbReference type="Proteomes" id="UP001275084">
    <property type="component" value="Unassembled WGS sequence"/>
</dbReference>
<dbReference type="EMBL" id="JAUIQD010000002">
    <property type="protein sequence ID" value="KAK3360093.1"/>
    <property type="molecule type" value="Genomic_DNA"/>
</dbReference>